<accession>D2QXC6</accession>
<feature type="chain" id="PRO_5003035846" description="Porin" evidence="1">
    <location>
        <begin position="26"/>
        <end position="451"/>
    </location>
</feature>
<evidence type="ECO:0008006" key="4">
    <source>
        <dbReference type="Google" id="ProtNLM"/>
    </source>
</evidence>
<evidence type="ECO:0000256" key="1">
    <source>
        <dbReference type="SAM" id="SignalP"/>
    </source>
</evidence>
<dbReference type="AlphaFoldDB" id="D2QXC6"/>
<evidence type="ECO:0000313" key="2">
    <source>
        <dbReference type="EMBL" id="ADB17966.1"/>
    </source>
</evidence>
<dbReference type="Pfam" id="PF07642">
    <property type="entry name" value="BBP2"/>
    <property type="match status" value="1"/>
</dbReference>
<dbReference type="HOGENOM" id="CLU_044695_1_0_0"/>
<dbReference type="EMBL" id="CP001848">
    <property type="protein sequence ID" value="ADB17966.1"/>
    <property type="molecule type" value="Genomic_DNA"/>
</dbReference>
<organism evidence="2 3">
    <name type="scientific">Pirellula staleyi (strain ATCC 27377 / DSM 6068 / ICPB 4128)</name>
    <name type="common">Pirella staleyi</name>
    <dbReference type="NCBI Taxonomy" id="530564"/>
    <lineage>
        <taxon>Bacteria</taxon>
        <taxon>Pseudomonadati</taxon>
        <taxon>Planctomycetota</taxon>
        <taxon>Planctomycetia</taxon>
        <taxon>Pirellulales</taxon>
        <taxon>Pirellulaceae</taxon>
        <taxon>Pirellula</taxon>
    </lineage>
</organism>
<proteinExistence type="predicted"/>
<reference evidence="2 3" key="1">
    <citation type="journal article" date="2009" name="Stand. Genomic Sci.">
        <title>Complete genome sequence of Pirellula staleyi type strain (ATCC 27377).</title>
        <authorList>
            <person name="Clum A."/>
            <person name="Tindall B.J."/>
            <person name="Sikorski J."/>
            <person name="Ivanova N."/>
            <person name="Mavrommatis K."/>
            <person name="Lucas S."/>
            <person name="Glavina del Rio T."/>
            <person name="Nolan M."/>
            <person name="Chen F."/>
            <person name="Tice H."/>
            <person name="Pitluck S."/>
            <person name="Cheng J.F."/>
            <person name="Chertkov O."/>
            <person name="Brettin T."/>
            <person name="Han C."/>
            <person name="Detter J.C."/>
            <person name="Kuske C."/>
            <person name="Bruce D."/>
            <person name="Goodwin L."/>
            <person name="Ovchinikova G."/>
            <person name="Pati A."/>
            <person name="Mikhailova N."/>
            <person name="Chen A."/>
            <person name="Palaniappan K."/>
            <person name="Land M."/>
            <person name="Hauser L."/>
            <person name="Chang Y.J."/>
            <person name="Jeffries C.D."/>
            <person name="Chain P."/>
            <person name="Rohde M."/>
            <person name="Goker M."/>
            <person name="Bristow J."/>
            <person name="Eisen J.A."/>
            <person name="Markowitz V."/>
            <person name="Hugenholtz P."/>
            <person name="Kyrpides N.C."/>
            <person name="Klenk H.P."/>
            <person name="Lapidus A."/>
        </authorList>
    </citation>
    <scope>NUCLEOTIDE SEQUENCE [LARGE SCALE GENOMIC DNA]</scope>
    <source>
        <strain evidence="3">ATCC 27377 / DSM 6068 / ICPB 4128</strain>
    </source>
</reference>
<dbReference type="SUPFAM" id="SSF56935">
    <property type="entry name" value="Porins"/>
    <property type="match status" value="1"/>
</dbReference>
<dbReference type="OrthoDB" id="9775763at2"/>
<dbReference type="InterPro" id="IPR011486">
    <property type="entry name" value="BBP2"/>
</dbReference>
<dbReference type="Proteomes" id="UP000001887">
    <property type="component" value="Chromosome"/>
</dbReference>
<gene>
    <name evidence="2" type="ordered locus">Psta_3302</name>
</gene>
<keyword evidence="3" id="KW-1185">Reference proteome</keyword>
<dbReference type="eggNOG" id="COG2067">
    <property type="taxonomic scope" value="Bacteria"/>
</dbReference>
<dbReference type="STRING" id="530564.Psta_3302"/>
<sequence length="451" mass="48977" precursor="true">MKVNWLAAATMAIAASVGVPLVATAQTPAYSVSDVVYDPAPPMPMSASDMPAAPAAAPCACEACEAAEEEEAECEPWRLFCQKECGWNIYGHVAGGIMASTNNSSDGFNGPVSFADQDRGQLNQLYVTLENTIDTGGCGWDIGGRVDLLYGSDFIFTPAIGLETSDDYFPSLQWGNATDEYGLAMPQAYAEVGYNDLSIKLGHFYTNIGYEVVPATGNFFYTHAYTMQYGEPFTHTGAIATYKYSDTTTLVGGVVNGWDALDRPVDTAAALVGLTWTNGEDLTIAYAGIVSPDEPNLGGVTFTNRNMQSIVVTYNVSESLTYVFQSDAGYQLEGSPFTGNSAEWYGVNQYLFYTINDCWKAGMRFEWFRDDDGARVTGLRQGNAVFGSGWAGDFYNLTVGMNYTPTANLTIRPELRYDFTDVEQSLNGDLPFNDGTDSDQLLLGFDAIYIF</sequence>
<keyword evidence="1" id="KW-0732">Signal</keyword>
<dbReference type="KEGG" id="psl:Psta_3302"/>
<protein>
    <recommendedName>
        <fullName evidence="4">Porin</fullName>
    </recommendedName>
</protein>
<evidence type="ECO:0000313" key="3">
    <source>
        <dbReference type="Proteomes" id="UP000001887"/>
    </source>
</evidence>
<name>D2QXC6_PIRSD</name>
<feature type="signal peptide" evidence="1">
    <location>
        <begin position="1"/>
        <end position="25"/>
    </location>
</feature>